<dbReference type="FunFam" id="3.20.20.140:FF:000005">
    <property type="entry name" value="TatD family hydrolase"/>
    <property type="match status" value="1"/>
</dbReference>
<protein>
    <recommendedName>
        <fullName evidence="7">Hydrolase TatD</fullName>
    </recommendedName>
</protein>
<dbReference type="Gene3D" id="3.20.20.140">
    <property type="entry name" value="Metal-dependent hydrolases"/>
    <property type="match status" value="1"/>
</dbReference>
<dbReference type="Proteomes" id="UP000176037">
    <property type="component" value="Unassembled WGS sequence"/>
</dbReference>
<gene>
    <name evidence="5" type="ORF">BFC17_04915</name>
</gene>
<dbReference type="InterPro" id="IPR018228">
    <property type="entry name" value="DNase_TatD-rel_CS"/>
</dbReference>
<feature type="binding site" evidence="4">
    <location>
        <position position="7"/>
    </location>
    <ligand>
        <name>a divalent metal cation</name>
        <dbReference type="ChEBI" id="CHEBI:60240"/>
        <label>1</label>
    </ligand>
</feature>
<accession>A0A1E8F9D1</accession>
<evidence type="ECO:0008006" key="7">
    <source>
        <dbReference type="Google" id="ProtNLM"/>
    </source>
</evidence>
<keyword evidence="2 4" id="KW-0479">Metal-binding</keyword>
<organism evidence="5 6">
    <name type="scientific">Alteromonas lipolytica</name>
    <dbReference type="NCBI Taxonomy" id="1856405"/>
    <lineage>
        <taxon>Bacteria</taxon>
        <taxon>Pseudomonadati</taxon>
        <taxon>Pseudomonadota</taxon>
        <taxon>Gammaproteobacteria</taxon>
        <taxon>Alteromonadales</taxon>
        <taxon>Alteromonadaceae</taxon>
        <taxon>Alteromonas/Salinimonas group</taxon>
        <taxon>Alteromonas</taxon>
    </lineage>
</organism>
<keyword evidence="3" id="KW-0378">Hydrolase</keyword>
<dbReference type="GO" id="GO:0046872">
    <property type="term" value="F:metal ion binding"/>
    <property type="evidence" value="ECO:0007669"/>
    <property type="project" value="UniProtKB-KW"/>
</dbReference>
<feature type="binding site" evidence="4">
    <location>
        <position position="128"/>
    </location>
    <ligand>
        <name>a divalent metal cation</name>
        <dbReference type="ChEBI" id="CHEBI:60240"/>
        <label>2</label>
    </ligand>
</feature>
<dbReference type="PIRSF" id="PIRSF005902">
    <property type="entry name" value="DNase_TatD"/>
    <property type="match status" value="1"/>
</dbReference>
<dbReference type="PANTHER" id="PTHR46124:SF3">
    <property type="entry name" value="HYDROLASE"/>
    <property type="match status" value="1"/>
</dbReference>
<evidence type="ECO:0000256" key="4">
    <source>
        <dbReference type="PIRSR" id="PIRSR005902-1"/>
    </source>
</evidence>
<evidence type="ECO:0000313" key="6">
    <source>
        <dbReference type="Proteomes" id="UP000176037"/>
    </source>
</evidence>
<dbReference type="RefSeq" id="WP_070178038.1">
    <property type="nucleotide sequence ID" value="NZ_BMJR01000005.1"/>
</dbReference>
<comment type="caution">
    <text evidence="5">The sequence shown here is derived from an EMBL/GenBank/DDBJ whole genome shotgun (WGS) entry which is preliminary data.</text>
</comment>
<dbReference type="AlphaFoldDB" id="A0A1E8F9D1"/>
<evidence type="ECO:0000256" key="3">
    <source>
        <dbReference type="ARBA" id="ARBA00022801"/>
    </source>
</evidence>
<dbReference type="PANTHER" id="PTHR46124">
    <property type="entry name" value="D-AMINOACYL-TRNA DEACYLASE"/>
    <property type="match status" value="1"/>
</dbReference>
<feature type="binding site" evidence="4">
    <location>
        <position position="152"/>
    </location>
    <ligand>
        <name>a divalent metal cation</name>
        <dbReference type="ChEBI" id="CHEBI:60240"/>
        <label>2</label>
    </ligand>
</feature>
<dbReference type="Pfam" id="PF01026">
    <property type="entry name" value="TatD_DNase"/>
    <property type="match status" value="1"/>
</dbReference>
<evidence type="ECO:0000256" key="1">
    <source>
        <dbReference type="ARBA" id="ARBA00009275"/>
    </source>
</evidence>
<dbReference type="CDD" id="cd01310">
    <property type="entry name" value="TatD_DNAse"/>
    <property type="match status" value="1"/>
</dbReference>
<dbReference type="SUPFAM" id="SSF51556">
    <property type="entry name" value="Metallo-dependent hydrolases"/>
    <property type="match status" value="1"/>
</dbReference>
<dbReference type="GO" id="GO:0005829">
    <property type="term" value="C:cytosol"/>
    <property type="evidence" value="ECO:0007669"/>
    <property type="project" value="TreeGrafter"/>
</dbReference>
<feature type="binding site" evidence="4">
    <location>
        <position position="93"/>
    </location>
    <ligand>
        <name>a divalent metal cation</name>
        <dbReference type="ChEBI" id="CHEBI:60240"/>
        <label>1</label>
    </ligand>
</feature>
<sequence>MIDSHCHLDLPQFESDWQEVIHQAALAGVSRILIPGTGVSGWQRQIRMALDCERLDIAFGLHPYFFPPDPQQALAALATQISVSPVRAVAIGEIGIDGTVTTPVAEQQDLFEAQLALATTWQLPVIIHHRQSHHFILQSIKRCHFKQGGVVHAFSGSREVARQYVAAGFKLGIGGTITYTRANKTREAVAEMAMEHLLLETDAPDMPISGRQGQRNSPAYLGEVAEALAHIKHQPLSAVIAQTTANYFDVFGDVSQCR</sequence>
<evidence type="ECO:0000256" key="2">
    <source>
        <dbReference type="ARBA" id="ARBA00022723"/>
    </source>
</evidence>
<dbReference type="GO" id="GO:0016788">
    <property type="term" value="F:hydrolase activity, acting on ester bonds"/>
    <property type="evidence" value="ECO:0007669"/>
    <property type="project" value="InterPro"/>
</dbReference>
<dbReference type="InterPro" id="IPR032466">
    <property type="entry name" value="Metal_Hydrolase"/>
</dbReference>
<dbReference type="EMBL" id="MJIC01000016">
    <property type="protein sequence ID" value="OFI32510.1"/>
    <property type="molecule type" value="Genomic_DNA"/>
</dbReference>
<dbReference type="InterPro" id="IPR001130">
    <property type="entry name" value="TatD-like"/>
</dbReference>
<reference evidence="5 6" key="1">
    <citation type="submission" date="2016-09" db="EMBL/GenBank/DDBJ databases">
        <title>Alteromonas lipolytica, a new species isolated from sea water.</title>
        <authorList>
            <person name="Wu Y.-H."/>
            <person name="Cheng H."/>
            <person name="Xu X.-W."/>
        </authorList>
    </citation>
    <scope>NUCLEOTIDE SEQUENCE [LARGE SCALE GENOMIC DNA]</scope>
    <source>
        <strain evidence="5 6">JW12</strain>
    </source>
</reference>
<dbReference type="OrthoDB" id="9810005at2"/>
<feature type="binding site" evidence="4">
    <location>
        <position position="202"/>
    </location>
    <ligand>
        <name>a divalent metal cation</name>
        <dbReference type="ChEBI" id="CHEBI:60240"/>
        <label>1</label>
    </ligand>
</feature>
<dbReference type="PROSITE" id="PS01137">
    <property type="entry name" value="TATD_1"/>
    <property type="match status" value="1"/>
</dbReference>
<evidence type="ECO:0000313" key="5">
    <source>
        <dbReference type="EMBL" id="OFI32510.1"/>
    </source>
</evidence>
<comment type="similarity">
    <text evidence="1">Belongs to the metallo-dependent hydrolases superfamily. TatD-type hydrolase family.</text>
</comment>
<name>A0A1E8F9D1_9ALTE</name>
<keyword evidence="6" id="KW-1185">Reference proteome</keyword>
<feature type="binding site" evidence="4">
    <location>
        <position position="5"/>
    </location>
    <ligand>
        <name>a divalent metal cation</name>
        <dbReference type="ChEBI" id="CHEBI:60240"/>
        <label>1</label>
    </ligand>
</feature>
<dbReference type="STRING" id="1856405.BFC17_04915"/>
<proteinExistence type="inferred from homology"/>